<dbReference type="InParanoid" id="A0A7M7JKV7"/>
<dbReference type="KEGG" id="vde:111247159"/>
<evidence type="ECO:0000313" key="2">
    <source>
        <dbReference type="EnsemblMetazoa" id="XP_022653512"/>
    </source>
</evidence>
<feature type="region of interest" description="Disordered" evidence="1">
    <location>
        <begin position="1"/>
        <end position="45"/>
    </location>
</feature>
<accession>A0A7M7JKV7</accession>
<feature type="compositionally biased region" description="Polar residues" evidence="1">
    <location>
        <begin position="461"/>
        <end position="483"/>
    </location>
</feature>
<name>A0A7M7JKV7_VARDE</name>
<dbReference type="AlphaFoldDB" id="A0A7M7JKV7"/>
<sequence>MLKWKVQPKTHQKILPATANRSPNDSEEHNNNNNKSGLQREEGTNQIRTSCSLDFLNEIRGQKSDSLGSQVAVNFNPGGIFNQSVGSLSPVTPPPRHRYISPERRAGVRNKGAGSTPPSNSGTPTPAKAVFILQKSESRESVHIDVSIVNDDGLCNTSTNEDEGGSNSNRNNTLASIGSQVMSTTTLPIIRSAEVCDDETHNQKIALDHFKFARTRSMRGPKGLRISKVYHQGREADTTAALTFSSEDEGKGNSDQSESPPPLPPRRHRSRPGTAMSSYRAGGGHQSTLDTNSISSEESFPSIPCLLATDLHRLRVTGDVVPPVVPPKSPLITRIEVTGEPVKPTVISTEGVDNSRHHVRSRSEVICGSEEAKIVAAKISAVRLPPVIKKNTRTKSSDNIIRKNRPQATKSESSDSVDEGIVLSTPTKARSHSAGRTRKLSEEIESYNVYNVRTGKITTSLQKPVSSTTSAVPSGATDTSTLTKRAERHQNCKKCIHATKS</sequence>
<proteinExistence type="predicted"/>
<feature type="compositionally biased region" description="Low complexity" evidence="1">
    <location>
        <begin position="112"/>
        <end position="126"/>
    </location>
</feature>
<protein>
    <submittedName>
        <fullName evidence="2">Uncharacterized protein</fullName>
    </submittedName>
</protein>
<keyword evidence="3" id="KW-1185">Reference proteome</keyword>
<dbReference type="GeneID" id="111247159"/>
<evidence type="ECO:0000313" key="3">
    <source>
        <dbReference type="Proteomes" id="UP000594260"/>
    </source>
</evidence>
<feature type="region of interest" description="Disordered" evidence="1">
    <location>
        <begin position="461"/>
        <end position="485"/>
    </location>
</feature>
<reference evidence="2" key="1">
    <citation type="submission" date="2021-01" db="UniProtKB">
        <authorList>
            <consortium name="EnsemblMetazoa"/>
        </authorList>
    </citation>
    <scope>IDENTIFICATION</scope>
</reference>
<dbReference type="OrthoDB" id="10400497at2759"/>
<dbReference type="RefSeq" id="XP_022653512.1">
    <property type="nucleotide sequence ID" value="XM_022797777.1"/>
</dbReference>
<feature type="region of interest" description="Disordered" evidence="1">
    <location>
        <begin position="245"/>
        <end position="296"/>
    </location>
</feature>
<feature type="region of interest" description="Disordered" evidence="1">
    <location>
        <begin position="392"/>
        <end position="419"/>
    </location>
</feature>
<feature type="region of interest" description="Disordered" evidence="1">
    <location>
        <begin position="86"/>
        <end position="126"/>
    </location>
</feature>
<evidence type="ECO:0000256" key="1">
    <source>
        <dbReference type="SAM" id="MobiDB-lite"/>
    </source>
</evidence>
<organism evidence="2 3">
    <name type="scientific">Varroa destructor</name>
    <name type="common">Honeybee mite</name>
    <dbReference type="NCBI Taxonomy" id="109461"/>
    <lineage>
        <taxon>Eukaryota</taxon>
        <taxon>Metazoa</taxon>
        <taxon>Ecdysozoa</taxon>
        <taxon>Arthropoda</taxon>
        <taxon>Chelicerata</taxon>
        <taxon>Arachnida</taxon>
        <taxon>Acari</taxon>
        <taxon>Parasitiformes</taxon>
        <taxon>Mesostigmata</taxon>
        <taxon>Gamasina</taxon>
        <taxon>Dermanyssoidea</taxon>
        <taxon>Varroidae</taxon>
        <taxon>Varroa</taxon>
    </lineage>
</organism>
<feature type="compositionally biased region" description="Basic residues" evidence="1">
    <location>
        <begin position="1"/>
        <end position="12"/>
    </location>
</feature>
<dbReference type="Proteomes" id="UP000594260">
    <property type="component" value="Unplaced"/>
</dbReference>
<dbReference type="EnsemblMetazoa" id="XM_022797777">
    <property type="protein sequence ID" value="XP_022653512"/>
    <property type="gene ID" value="LOC111247159"/>
</dbReference>